<dbReference type="Pfam" id="PF01408">
    <property type="entry name" value="GFO_IDH_MocA"/>
    <property type="match status" value="1"/>
</dbReference>
<organism evidence="2 3">
    <name type="scientific">Komagataeibacter oboediens</name>
    <dbReference type="NCBI Taxonomy" id="65958"/>
    <lineage>
        <taxon>Bacteria</taxon>
        <taxon>Pseudomonadati</taxon>
        <taxon>Pseudomonadota</taxon>
        <taxon>Alphaproteobacteria</taxon>
        <taxon>Acetobacterales</taxon>
        <taxon>Acetobacteraceae</taxon>
        <taxon>Komagataeibacter</taxon>
    </lineage>
</organism>
<evidence type="ECO:0000313" key="3">
    <source>
        <dbReference type="Proteomes" id="UP000247417"/>
    </source>
</evidence>
<feature type="domain" description="Gfo/Idh/MocA-like oxidoreductase N-terminal" evidence="1">
    <location>
        <begin position="2"/>
        <end position="120"/>
    </location>
</feature>
<sequence length="187" mass="19981">MGLGRLALGQILPVFAECRQARPIALISGDSAKYRAIAARYGITADACYDYASIGRIRDNAAIEAVYVVTPNTLHRDNVIAAARAGKHVLCEKPVATSVAQTQNMVAACHDAGRLLMIAYRCQYENCNAEVACQARAGRFGDIRLIDAVNVQHQGDPHQWRQSRALASGGALPGIGLYCLNTARAAG</sequence>
<dbReference type="Proteomes" id="UP000247417">
    <property type="component" value="Unassembled WGS sequence"/>
</dbReference>
<dbReference type="Gene3D" id="3.30.360.10">
    <property type="entry name" value="Dihydrodipicolinate Reductase, domain 2"/>
    <property type="match status" value="1"/>
</dbReference>
<dbReference type="AlphaFoldDB" id="A0A318QPW7"/>
<reference evidence="2 3" key="1">
    <citation type="submission" date="2017-07" db="EMBL/GenBank/DDBJ databases">
        <title>A draft genome sequence of Komagataeibacter oboediens LMG 18849.</title>
        <authorList>
            <person name="Skraban J."/>
            <person name="Cleenwerck I."/>
            <person name="Vandamme P."/>
            <person name="Trcek J."/>
        </authorList>
    </citation>
    <scope>NUCLEOTIDE SEQUENCE [LARGE SCALE GENOMIC DNA]</scope>
    <source>
        <strain evidence="2 3">LMG 18849</strain>
    </source>
</reference>
<dbReference type="EMBL" id="NKTX01000074">
    <property type="protein sequence ID" value="PYD79362.1"/>
    <property type="molecule type" value="Genomic_DNA"/>
</dbReference>
<protein>
    <recommendedName>
        <fullName evidence="1">Gfo/Idh/MocA-like oxidoreductase N-terminal domain-containing protein</fullName>
    </recommendedName>
</protein>
<dbReference type="SUPFAM" id="SSF55347">
    <property type="entry name" value="Glyceraldehyde-3-phosphate dehydrogenase-like, C-terminal domain"/>
    <property type="match status" value="1"/>
</dbReference>
<name>A0A318QPW7_9PROT</name>
<dbReference type="SUPFAM" id="SSF51735">
    <property type="entry name" value="NAD(P)-binding Rossmann-fold domains"/>
    <property type="match status" value="1"/>
</dbReference>
<dbReference type="InterPro" id="IPR051450">
    <property type="entry name" value="Gfo/Idh/MocA_Oxidoreductases"/>
</dbReference>
<comment type="caution">
    <text evidence="2">The sequence shown here is derived from an EMBL/GenBank/DDBJ whole genome shotgun (WGS) entry which is preliminary data.</text>
</comment>
<dbReference type="Gene3D" id="3.40.50.720">
    <property type="entry name" value="NAD(P)-binding Rossmann-like Domain"/>
    <property type="match status" value="1"/>
</dbReference>
<evidence type="ECO:0000259" key="1">
    <source>
        <dbReference type="Pfam" id="PF01408"/>
    </source>
</evidence>
<dbReference type="PANTHER" id="PTHR43377">
    <property type="entry name" value="BILIVERDIN REDUCTASE A"/>
    <property type="match status" value="1"/>
</dbReference>
<evidence type="ECO:0000313" key="2">
    <source>
        <dbReference type="EMBL" id="PYD79362.1"/>
    </source>
</evidence>
<dbReference type="InterPro" id="IPR036291">
    <property type="entry name" value="NAD(P)-bd_dom_sf"/>
</dbReference>
<proteinExistence type="predicted"/>
<dbReference type="PANTHER" id="PTHR43377:SF1">
    <property type="entry name" value="BILIVERDIN REDUCTASE A"/>
    <property type="match status" value="1"/>
</dbReference>
<dbReference type="InterPro" id="IPR000683">
    <property type="entry name" value="Gfo/Idh/MocA-like_OxRdtase_N"/>
</dbReference>
<gene>
    <name evidence="2" type="ORF">CFR80_15295</name>
</gene>
<accession>A0A318QPW7</accession>
<dbReference type="GO" id="GO:0000166">
    <property type="term" value="F:nucleotide binding"/>
    <property type="evidence" value="ECO:0007669"/>
    <property type="project" value="InterPro"/>
</dbReference>
<dbReference type="STRING" id="940286.GCA_000227565_00860"/>